<reference evidence="2 3" key="1">
    <citation type="submission" date="2019-09" db="EMBL/GenBank/DDBJ databases">
        <title>Vancomyinc resistant enterococci isolated from farm animals in Switzerland.</title>
        <authorList>
            <person name="Stevens M.J.A."/>
            <person name="Stephan R."/>
            <person name="Morach M."/>
            <person name="Nuesch-Inderbinen M."/>
        </authorList>
    </citation>
    <scope>NUCLEOTIDE SEQUENCE [LARGE SCALE GENOMIC DNA]</scope>
    <source>
        <strain evidence="2 3">GH27</strain>
    </source>
</reference>
<dbReference type="SMART" id="SM00530">
    <property type="entry name" value="HTH_XRE"/>
    <property type="match status" value="1"/>
</dbReference>
<evidence type="ECO:0000313" key="3">
    <source>
        <dbReference type="Proteomes" id="UP000326078"/>
    </source>
</evidence>
<dbReference type="InterPro" id="IPR001387">
    <property type="entry name" value="Cro/C1-type_HTH"/>
</dbReference>
<sequence>MEEVNVKIGFLIEKLRKEQMLTQVQLAKEIMSKNILSFIETGWTKISLPQLLLLLDKLNVTFFKFVALLPPDVTENKKKKYISDRLH</sequence>
<dbReference type="InterPro" id="IPR010982">
    <property type="entry name" value="Lambda_DNA-bd_dom_sf"/>
</dbReference>
<dbReference type="RefSeq" id="WP_104661659.1">
    <property type="nucleotide sequence ID" value="NZ_PTWL01000126.1"/>
</dbReference>
<evidence type="ECO:0000313" key="2">
    <source>
        <dbReference type="EMBL" id="KAA9203830.1"/>
    </source>
</evidence>
<dbReference type="Gene3D" id="1.25.40.10">
    <property type="entry name" value="Tetratricopeptide repeat domain"/>
    <property type="match status" value="1"/>
</dbReference>
<evidence type="ECO:0000259" key="1">
    <source>
        <dbReference type="PROSITE" id="PS50943"/>
    </source>
</evidence>
<dbReference type="InterPro" id="IPR011990">
    <property type="entry name" value="TPR-like_helical_dom_sf"/>
</dbReference>
<accession>A0A5N0YLF4</accession>
<dbReference type="SUPFAM" id="SSF47413">
    <property type="entry name" value="lambda repressor-like DNA-binding domains"/>
    <property type="match status" value="1"/>
</dbReference>
<comment type="caution">
    <text evidence="2">The sequence shown here is derived from an EMBL/GenBank/DDBJ whole genome shotgun (WGS) entry which is preliminary data.</text>
</comment>
<dbReference type="Proteomes" id="UP000326078">
    <property type="component" value="Unassembled WGS sequence"/>
</dbReference>
<dbReference type="Pfam" id="PF01381">
    <property type="entry name" value="HTH_3"/>
    <property type="match status" value="1"/>
</dbReference>
<name>A0A5N0YLF4_9ENTE</name>
<organism evidence="2 3">
    <name type="scientific">Enterococcus durans</name>
    <dbReference type="NCBI Taxonomy" id="53345"/>
    <lineage>
        <taxon>Bacteria</taxon>
        <taxon>Bacillati</taxon>
        <taxon>Bacillota</taxon>
        <taxon>Bacilli</taxon>
        <taxon>Lactobacillales</taxon>
        <taxon>Enterococcaceae</taxon>
        <taxon>Enterococcus</taxon>
    </lineage>
</organism>
<dbReference type="GO" id="GO:0003677">
    <property type="term" value="F:DNA binding"/>
    <property type="evidence" value="ECO:0007669"/>
    <property type="project" value="InterPro"/>
</dbReference>
<proteinExistence type="predicted"/>
<dbReference type="PROSITE" id="PS50943">
    <property type="entry name" value="HTH_CROC1"/>
    <property type="match status" value="1"/>
</dbReference>
<dbReference type="AlphaFoldDB" id="A0A5N0YLF4"/>
<feature type="domain" description="HTH cro/C1-type" evidence="1">
    <location>
        <begin position="12"/>
        <end position="65"/>
    </location>
</feature>
<protein>
    <submittedName>
        <fullName evidence="2">Helix-turn-helix transcriptional regulator</fullName>
    </submittedName>
</protein>
<gene>
    <name evidence="2" type="ORF">F6X95_12675</name>
</gene>
<dbReference type="EMBL" id="VYUT01000023">
    <property type="protein sequence ID" value="KAA9203830.1"/>
    <property type="molecule type" value="Genomic_DNA"/>
</dbReference>